<reference evidence="1" key="1">
    <citation type="journal article" date="2015" name="Nature">
        <title>Complex archaea that bridge the gap between prokaryotes and eukaryotes.</title>
        <authorList>
            <person name="Spang A."/>
            <person name="Saw J.H."/>
            <person name="Jorgensen S.L."/>
            <person name="Zaremba-Niedzwiedzka K."/>
            <person name="Martijn J."/>
            <person name="Lind A.E."/>
            <person name="van Eijk R."/>
            <person name="Schleper C."/>
            <person name="Guy L."/>
            <person name="Ettema T.J."/>
        </authorList>
    </citation>
    <scope>NUCLEOTIDE SEQUENCE</scope>
</reference>
<dbReference type="PANTHER" id="PTHR12993">
    <property type="entry name" value="N-ACETYLGLUCOSAMINYL-PHOSPHATIDYLINOSITOL DE-N-ACETYLASE-RELATED"/>
    <property type="match status" value="1"/>
</dbReference>
<dbReference type="EMBL" id="LAZR01008720">
    <property type="protein sequence ID" value="KKM76948.1"/>
    <property type="molecule type" value="Genomic_DNA"/>
</dbReference>
<sequence>MINFKILIFAPHPDDETLGAGGSIMKWIEEGHDIHIVWFTDGRAGYRIAKEENKLEECEETRISEEELAEIRLAEADAAGDLLGVKKENRYFLKFFDQELKNHVDDAIEKIQNIVKNADRFVIPSANNSHPDHQATHDIGIKVAPELNFIKLEFYVYALYNPLKAQGDNLVKIKIGNFRSKVNKALQIHKSQFYTKDMVRNSLAIRDRHKEQFGFYTIKDKGKFFNF</sequence>
<dbReference type="AlphaFoldDB" id="A0A0F9K4P5"/>
<organism evidence="1">
    <name type="scientific">marine sediment metagenome</name>
    <dbReference type="NCBI Taxonomy" id="412755"/>
    <lineage>
        <taxon>unclassified sequences</taxon>
        <taxon>metagenomes</taxon>
        <taxon>ecological metagenomes</taxon>
    </lineage>
</organism>
<evidence type="ECO:0008006" key="2">
    <source>
        <dbReference type="Google" id="ProtNLM"/>
    </source>
</evidence>
<dbReference type="InterPro" id="IPR024078">
    <property type="entry name" value="LmbE-like_dom_sf"/>
</dbReference>
<evidence type="ECO:0000313" key="1">
    <source>
        <dbReference type="EMBL" id="KKM76948.1"/>
    </source>
</evidence>
<dbReference type="Gene3D" id="3.40.50.10320">
    <property type="entry name" value="LmbE-like"/>
    <property type="match status" value="1"/>
</dbReference>
<dbReference type="PANTHER" id="PTHR12993:SF11">
    <property type="entry name" value="N-ACETYLGLUCOSAMINYL-PHOSPHATIDYLINOSITOL DE-N-ACETYLASE"/>
    <property type="match status" value="1"/>
</dbReference>
<dbReference type="InterPro" id="IPR003737">
    <property type="entry name" value="GlcNAc_PI_deacetylase-related"/>
</dbReference>
<dbReference type="Pfam" id="PF02585">
    <property type="entry name" value="PIG-L"/>
    <property type="match status" value="1"/>
</dbReference>
<accession>A0A0F9K4P5</accession>
<gene>
    <name evidence="1" type="ORF">LCGC14_1374990</name>
</gene>
<name>A0A0F9K4P5_9ZZZZ</name>
<dbReference type="SUPFAM" id="SSF102588">
    <property type="entry name" value="LmbE-like"/>
    <property type="match status" value="1"/>
</dbReference>
<dbReference type="GO" id="GO:0016811">
    <property type="term" value="F:hydrolase activity, acting on carbon-nitrogen (but not peptide) bonds, in linear amides"/>
    <property type="evidence" value="ECO:0007669"/>
    <property type="project" value="TreeGrafter"/>
</dbReference>
<comment type="caution">
    <text evidence="1">The sequence shown here is derived from an EMBL/GenBank/DDBJ whole genome shotgun (WGS) entry which is preliminary data.</text>
</comment>
<proteinExistence type="predicted"/>
<protein>
    <recommendedName>
        <fullName evidence="2">GlcNAc-PI de-N-acetylase</fullName>
    </recommendedName>
</protein>